<keyword evidence="2" id="KW-0614">Plasmid</keyword>
<evidence type="ECO:0000313" key="3">
    <source>
        <dbReference type="Proteomes" id="UP000218287"/>
    </source>
</evidence>
<evidence type="ECO:0000313" key="2">
    <source>
        <dbReference type="EMBL" id="BAY20245.1"/>
    </source>
</evidence>
<protein>
    <submittedName>
        <fullName evidence="2">Uncharacterized protein</fullName>
    </submittedName>
</protein>
<keyword evidence="1" id="KW-0812">Transmembrane</keyword>
<sequence>MQEILDFNAKLKSERRVSTFFVGAFTLCGLGLTIPLWNDSIKWNETLFCFQKNSEQPCAPQNIRRGISWILERERRNFIFDTRIRFIQVIPPEDDSATTYGALGTAALLTAYGISKSLTDRQEKAIHSQLSLLKVKALENDLIVSNHLNVTEFSKSKQADITKAAIARETAQVIEAMKSPGEQTLDEINGRLQGELALKQHKLALSEMQKHISDNKLAAAEATKKLEKISKSASDSKGVTQESSDEKLKTTLIDALKSHEGGWLWTVIKAAKPLWLIAEQGTGKTNSSVAIGLIRKYCLGIPVFRIADRHLNGANSKIWALLEAQNKADNDSAIIEILQDTCERRLERIALDLDDKQAEQFLLDEFTHLKDIDEETVKRFIKSTFSDTRKAKERFIGVTHLGTNEAFGDGTAAMRKAGSILIEKFTADGEKPLPRVVVKHGLVDAKGNKMEDVEYTLPSWFEAFRIHQHFHGKPIDFENL</sequence>
<dbReference type="AlphaFoldDB" id="A0A1Z4GRV9"/>
<accession>A0A1Z4GRV9</accession>
<keyword evidence="1" id="KW-0472">Membrane</keyword>
<keyword evidence="3" id="KW-1185">Reference proteome</keyword>
<organism evidence="2 3">
    <name type="scientific">Anabaenopsis circularis NIES-21</name>
    <dbReference type="NCBI Taxonomy" id="1085406"/>
    <lineage>
        <taxon>Bacteria</taxon>
        <taxon>Bacillati</taxon>
        <taxon>Cyanobacteriota</taxon>
        <taxon>Cyanophyceae</taxon>
        <taxon>Nostocales</taxon>
        <taxon>Nodulariaceae</taxon>
        <taxon>Anabaenopsis</taxon>
    </lineage>
</organism>
<dbReference type="Proteomes" id="UP000218287">
    <property type="component" value="Plasmid Plasmid3 dna"/>
</dbReference>
<dbReference type="EMBL" id="AP018177">
    <property type="protein sequence ID" value="BAY20245.1"/>
    <property type="molecule type" value="Genomic_DNA"/>
</dbReference>
<keyword evidence="1" id="KW-1133">Transmembrane helix</keyword>
<reference evidence="2 3" key="1">
    <citation type="submission" date="2017-06" db="EMBL/GenBank/DDBJ databases">
        <title>Genome sequencing of cyanobaciteial culture collection at National Institute for Environmental Studies (NIES).</title>
        <authorList>
            <person name="Hirose Y."/>
            <person name="Shimura Y."/>
            <person name="Fujisawa T."/>
            <person name="Nakamura Y."/>
            <person name="Kawachi M."/>
        </authorList>
    </citation>
    <scope>NUCLEOTIDE SEQUENCE [LARGE SCALE GENOMIC DNA]</scope>
    <source>
        <strain evidence="2 3">NIES-21</strain>
        <plasmid evidence="3">Plasmid3 dna</plasmid>
    </source>
</reference>
<name>A0A1Z4GRV9_9CYAN</name>
<geneLocation type="plasmid" evidence="3">
    <name>Plasmid3 dna</name>
</geneLocation>
<evidence type="ECO:0000256" key="1">
    <source>
        <dbReference type="SAM" id="Phobius"/>
    </source>
</evidence>
<dbReference type="OrthoDB" id="501723at2"/>
<feature type="transmembrane region" description="Helical" evidence="1">
    <location>
        <begin position="20"/>
        <end position="37"/>
    </location>
</feature>
<gene>
    <name evidence="2" type="ORF">NIES21_61150</name>
</gene>
<proteinExistence type="predicted"/>